<name>A0A9Y1BKG7_9ARCH</name>
<organism evidence="3">
    <name type="scientific">Candidatus Heimdallarchaeum aukensis</name>
    <dbReference type="NCBI Taxonomy" id="2876573"/>
    <lineage>
        <taxon>Archaea</taxon>
        <taxon>Promethearchaeati</taxon>
        <taxon>Candidatus Heimdallarchaeota</taxon>
        <taxon>Candidatus Heimdallarchaeia (ex Rinke et al. 2021) (nom. nud.)</taxon>
        <taxon>Candidatus Heimdallarchaeales</taxon>
        <taxon>Candidatus Heimdallarchaeaceae</taxon>
        <taxon>Candidatus Heimdallarchaeum</taxon>
    </lineage>
</organism>
<gene>
    <name evidence="3" type="ORF">K9W45_11155</name>
</gene>
<dbReference type="Gene3D" id="3.40.50.10770">
    <property type="entry name" value="Hypothetical protein VC1899 like domain (Restriction endonuclease-like)"/>
    <property type="match status" value="1"/>
</dbReference>
<evidence type="ECO:0000313" key="3">
    <source>
        <dbReference type="EMBL" id="UJG40385.1"/>
    </source>
</evidence>
<feature type="domain" description="DUF6293" evidence="2">
    <location>
        <begin position="172"/>
        <end position="210"/>
    </location>
</feature>
<protein>
    <submittedName>
        <fullName evidence="3">DUF6293 family protein</fullName>
    </submittedName>
</protein>
<dbReference type="AlphaFoldDB" id="A0A9Y1BKG7"/>
<dbReference type="InterPro" id="IPR036390">
    <property type="entry name" value="WH_DNA-bd_sf"/>
</dbReference>
<accession>A0A9Y1BKG7</accession>
<feature type="domain" description="HFX-2341-like N-terminal" evidence="1">
    <location>
        <begin position="4"/>
        <end position="113"/>
    </location>
</feature>
<proteinExistence type="predicted"/>
<dbReference type="Gene3D" id="1.10.10.10">
    <property type="entry name" value="Winged helix-like DNA-binding domain superfamily/Winged helix DNA-binding domain"/>
    <property type="match status" value="1"/>
</dbReference>
<evidence type="ECO:0000259" key="1">
    <source>
        <dbReference type="Pfam" id="PF19810"/>
    </source>
</evidence>
<reference evidence="3" key="1">
    <citation type="journal article" date="2022" name="Nat. Microbiol.">
        <title>Unique mobile elements and scalable gene flow at the prokaryote-eukaryote boundary revealed by circularized Asgard archaea genomes.</title>
        <authorList>
            <person name="Wu F."/>
            <person name="Speth D.R."/>
            <person name="Philosof A."/>
            <person name="Cremiere A."/>
            <person name="Narayanan A."/>
            <person name="Barco R.A."/>
            <person name="Connon S.A."/>
            <person name="Amend J.P."/>
            <person name="Antoshechkin I.A."/>
            <person name="Orphan V.J."/>
        </authorList>
    </citation>
    <scope>NUCLEOTIDE SEQUENCE</scope>
    <source>
        <strain evidence="3">PM71</strain>
    </source>
</reference>
<dbReference type="InterPro" id="IPR011335">
    <property type="entry name" value="Restrct_endonuc-II-like"/>
</dbReference>
<dbReference type="InterPro" id="IPR054162">
    <property type="entry name" value="DUF6293_C"/>
</dbReference>
<dbReference type="InterPro" id="IPR046260">
    <property type="entry name" value="HFX_2341-like_N"/>
</dbReference>
<dbReference type="Pfam" id="PF22665">
    <property type="entry name" value="WHD_DUF6293"/>
    <property type="match status" value="1"/>
</dbReference>
<dbReference type="EMBL" id="CP084166">
    <property type="protein sequence ID" value="UJG40385.1"/>
    <property type="molecule type" value="Genomic_DNA"/>
</dbReference>
<dbReference type="Proteomes" id="UP001201020">
    <property type="component" value="Chromosome"/>
</dbReference>
<dbReference type="Pfam" id="PF19810">
    <property type="entry name" value="HFX_2341_N"/>
    <property type="match status" value="1"/>
</dbReference>
<dbReference type="InterPro" id="IPR036388">
    <property type="entry name" value="WH-like_DNA-bd_sf"/>
</dbReference>
<dbReference type="SUPFAM" id="SSF46785">
    <property type="entry name" value="Winged helix' DNA-binding domain"/>
    <property type="match status" value="1"/>
</dbReference>
<sequence length="215" mass="24108">MRNVHIMTVGLTPKPIIEGINAYQIDDIFLLYNEGSKTEANSIRALTEKLFINCTLVEVDKFDLEDVVVKILSIIKKNIGNRIHINITGGTKIMSSAGVIAGFFSGSEIYYIKEPKNNDPLSDRIIKLPIPKVQLDDIKDNAKKILTLILERGGKICSANSEISDVLNIRPQLVSYYINKLEKENLIENKKEGRNNIIKLTNAGRFAAKYFTIAN</sequence>
<evidence type="ECO:0000259" key="2">
    <source>
        <dbReference type="Pfam" id="PF22665"/>
    </source>
</evidence>
<dbReference type="SUPFAM" id="SSF52980">
    <property type="entry name" value="Restriction endonuclease-like"/>
    <property type="match status" value="1"/>
</dbReference>